<dbReference type="Proteomes" id="UP000291359">
    <property type="component" value="Segment"/>
</dbReference>
<dbReference type="Proteomes" id="UP000292929">
    <property type="component" value="Segment"/>
</dbReference>
<dbReference type="Proteomes" id="UP000291211">
    <property type="component" value="Genome"/>
</dbReference>
<dbReference type="Proteomes" id="UP000291149">
    <property type="component" value="Segment"/>
</dbReference>
<dbReference type="EMBL" id="MK388134">
    <property type="protein sequence ID" value="QAV41290.1"/>
    <property type="molecule type" value="Genomic_DNA"/>
</dbReference>
<dbReference type="EMBL" id="MK388141">
    <property type="protein sequence ID" value="QAV42473.1"/>
    <property type="molecule type" value="Genomic_DNA"/>
</dbReference>
<dbReference type="EMBL" id="MK388102">
    <property type="protein sequence ID" value="QAV35882.1"/>
    <property type="molecule type" value="Genomic_DNA"/>
</dbReference>
<dbReference type="EMBL" id="MK388115">
    <property type="protein sequence ID" value="QAV38079.1"/>
    <property type="molecule type" value="Genomic_DNA"/>
</dbReference>
<dbReference type="EMBL" id="MK388107">
    <property type="protein sequence ID" value="QAV36727.1"/>
    <property type="molecule type" value="Genomic_DNA"/>
</dbReference>
<evidence type="ECO:0000313" key="47">
    <source>
        <dbReference type="EMBL" id="QAV42304.1"/>
    </source>
</evidence>
<dbReference type="EMBL" id="MK388113">
    <property type="protein sequence ID" value="QAV37741.1"/>
    <property type="molecule type" value="Genomic_DNA"/>
</dbReference>
<dbReference type="Proteomes" id="UP000294008">
    <property type="component" value="Genome"/>
</dbReference>
<dbReference type="RefSeq" id="NP_051762.1">
    <property type="nucleotide sequence ID" value="NC_001132.2"/>
</dbReference>
<reference evidence="8 54" key="2">
    <citation type="journal article" date="2011" name="Emerg. Infect. Dis.">
        <title>Genome sequence of SG33 strain and recombination between wild-type and vaccine myxoma viruses.</title>
        <authorList>
            <person name="Camus-Bouclainville C."/>
            <person name="Gretillat M."/>
            <person name="Py R."/>
            <person name="Gelfi J."/>
            <person name="Guerin J.L."/>
            <person name="Bertagnoli S."/>
        </authorList>
    </citation>
    <scope>NUCLEOTIDE SEQUENCE [LARGE SCALE GENOMIC DNA]</scope>
    <source>
        <strain evidence="8">SG33</strain>
    </source>
</reference>
<evidence type="ECO:0000256" key="6">
    <source>
        <dbReference type="RuleBase" id="RU363082"/>
    </source>
</evidence>
<dbReference type="EMBL" id="MK388129">
    <property type="protein sequence ID" value="QAV40445.1"/>
    <property type="molecule type" value="Genomic_DNA"/>
</dbReference>
<dbReference type="Proteomes" id="UP000294048">
    <property type="component" value="Segment"/>
</dbReference>
<evidence type="ECO:0000313" key="48">
    <source>
        <dbReference type="EMBL" id="QAV42473.1"/>
    </source>
</evidence>
<dbReference type="Proteomes" id="UP000158288">
    <property type="component" value="Segment"/>
</dbReference>
<evidence type="ECO:0000313" key="8">
    <source>
        <dbReference type="EMBL" id="ADK63688.1"/>
    </source>
</evidence>
<evidence type="ECO:0000313" key="18">
    <source>
        <dbReference type="EMBL" id="QAV36220.1"/>
    </source>
</evidence>
<dbReference type="Proteomes" id="UP000293008">
    <property type="component" value="Segment"/>
</dbReference>
<evidence type="ECO:0000313" key="54">
    <source>
        <dbReference type="Proteomes" id="UP000158288"/>
    </source>
</evidence>
<dbReference type="Proteomes" id="UP000291093">
    <property type="component" value="Segment"/>
</dbReference>
<dbReference type="EMBL" id="MK388098">
    <property type="protein sequence ID" value="QAV35206.1"/>
    <property type="molecule type" value="Genomic_DNA"/>
</dbReference>
<dbReference type="EMBL" id="MK388122">
    <property type="protein sequence ID" value="QAV39262.1"/>
    <property type="molecule type" value="Genomic_DNA"/>
</dbReference>
<dbReference type="Proteomes" id="UP000293723">
    <property type="component" value="Segment"/>
</dbReference>
<keyword evidence="6" id="KW-1035">Host cytoplasm</keyword>
<evidence type="ECO:0000313" key="33">
    <source>
        <dbReference type="EMBL" id="QAV39262.1"/>
    </source>
</evidence>
<evidence type="ECO:0000256" key="5">
    <source>
        <dbReference type="ARBA" id="ARBA00023284"/>
    </source>
</evidence>
<sequence>MKKTLILFGKPLCGVCEAISEALQMLENDYDILRINIISFFSKNGQIKEFDTDHGVAFINNFFKYLATDAASLFKYDPESKQMAYVNISQFFNLAIIDKSFVKKELIEEEIEKAVYGLWPPPSSQKTE</sequence>
<dbReference type="EMBL" id="MK388094">
    <property type="protein sequence ID" value="QAV34530.1"/>
    <property type="molecule type" value="Genomic_DNA"/>
</dbReference>
<dbReference type="EMBL" id="MK388123">
    <property type="protein sequence ID" value="QAV39431.1"/>
    <property type="molecule type" value="Genomic_DNA"/>
</dbReference>
<dbReference type="Proteomes" id="UP000293333">
    <property type="component" value="Segment"/>
</dbReference>
<dbReference type="Proteomes" id="UP000293069">
    <property type="component" value="Segment"/>
</dbReference>
<dbReference type="Proteomes" id="UP000293155">
    <property type="component" value="Genome"/>
</dbReference>
<dbReference type="Proteomes" id="UP000294127">
    <property type="component" value="Segment"/>
</dbReference>
<dbReference type="Proteomes" id="UP000293947">
    <property type="component" value="Genome"/>
</dbReference>
<dbReference type="EMBL" id="MK388119">
    <property type="protein sequence ID" value="QAV38755.1"/>
    <property type="molecule type" value="Genomic_DNA"/>
</dbReference>
<dbReference type="Proteomes" id="UP000291290">
    <property type="component" value="Segment"/>
</dbReference>
<evidence type="ECO:0000313" key="21">
    <source>
        <dbReference type="EMBL" id="QAV36896.1"/>
    </source>
</evidence>
<dbReference type="Proteomes" id="UP000294146">
    <property type="component" value="Segment"/>
</dbReference>
<evidence type="ECO:0000313" key="36">
    <source>
        <dbReference type="EMBL" id="QAV39769.1"/>
    </source>
</evidence>
<dbReference type="Proteomes" id="UP000291087">
    <property type="component" value="Segment"/>
</dbReference>
<dbReference type="EMBL" id="MK388143">
    <property type="protein sequence ID" value="QAV42811.1"/>
    <property type="molecule type" value="Genomic_DNA"/>
</dbReference>
<evidence type="ECO:0000313" key="29">
    <source>
        <dbReference type="EMBL" id="QAV38586.1"/>
    </source>
</evidence>
<dbReference type="Proteomes" id="UP000292676">
    <property type="component" value="Segment"/>
</dbReference>
<evidence type="ECO:0000313" key="32">
    <source>
        <dbReference type="EMBL" id="QAV39093.1"/>
    </source>
</evidence>
<comment type="subunit">
    <text evidence="1">Homodimer.</text>
</comment>
<dbReference type="EMBL" id="MK388138">
    <property type="protein sequence ID" value="QAV41966.1"/>
    <property type="molecule type" value="Genomic_DNA"/>
</dbReference>
<dbReference type="EMBL" id="MK388140">
    <property type="protein sequence ID" value="QAV42304.1"/>
    <property type="molecule type" value="Genomic_DNA"/>
</dbReference>
<dbReference type="Proteomes" id="UP000291891">
    <property type="component" value="Segment"/>
</dbReference>
<evidence type="ECO:0000313" key="51">
    <source>
        <dbReference type="EMBL" id="QAV42980.1"/>
    </source>
</evidence>
<reference evidence="56 57" key="4">
    <citation type="journal article" date="2019" name="J. Virol.">
        <title>Punctuated evolution of myxoma virus: rapid and disjunct evolution of a recent viral lineage in Australia.</title>
        <authorList>
            <person name="Eden J.-S."/>
            <person name="Kerr P.J."/>
            <person name="Holmes E.C."/>
        </authorList>
    </citation>
    <scope>NUCLEOTIDE SEQUENCE [LARGE SCALE GENOMIC DNA]</scope>
    <source>
        <strain evidence="15">Aust/ACT/Acton/04-2014</strain>
        <strain evidence="24">Aust/ACT/Acton/07-2008</strain>
        <strain evidence="22">Aust/ACT/Acton/08-2014</strain>
        <strain evidence="21">Aust/ACT/Acton/12-2012</strain>
        <strain evidence="20">Aust/ACT/Mulligans Flat</strain>
        <strain evidence="12">Aust/ACT/Mulligans Flat/04-2013/1</strain>
        <strain evidence="10">Aust/ACT/Mulligans Flat/04-2013/2</strain>
        <strain evidence="36">Aust/ACT/Symonston/01-2016</strain>
        <strain evidence="18">Aust/NSW/Avenel/11-1990</strain>
        <strain evidence="33">Aust/NSW/Bluegums/04-2015</strain>
        <strain evidence="28">Aust/NSW/Carwoola/12-2014</strain>
        <strain evidence="29">Aust/NSW/Deniliquin/02-2015</strain>
        <strain evidence="13">Aust/NSW/Euchareena</strain>
        <strain evidence="32">Aust/NSW/Murrumbateman/10-2014</strain>
        <strain evidence="34">Aust/SA/ABC Range/12-2014</strain>
        <strain evidence="17">Aust/SA/Adelaide Hills/05-2012</strain>
        <strain evidence="47">Aust/SA/Brooklyn Park/05-2016</strain>
        <strain evidence="11">Aust/SA/Coomandook/12-2013</strain>
        <strain evidence="46">Aust/SA/Echunga/05-2016</strain>
        <strain evidence="40">Aust/SA/Flinders Ranges/12-2015/1</strain>
        <strain evidence="41">Aust/SA/Flinders Ranges/12-2015/2</strain>
        <strain evidence="43">Aust/SA/Kangarilla/09-2015</strain>
        <strain evidence="48">Aust/SA/Lameroo/04-2016</strain>
        <strain evidence="25">Aust/SA/Monarto Zoo/11-2013</strain>
        <strain evidence="30">Aust/SA/Mt Gambier/01-2015</strain>
        <strain evidence="50">Aust/SA/Mt Gambier/03-2015</strain>
        <strain evidence="42">Aust/SA/Mt Gambier/09-2015</strain>
        <strain evidence="49">Aust/SA/Olympic Dam/08-2015</strain>
        <strain evidence="51">Aust/SA/Port Augusta/10-2014</strain>
        <strain evidence="37">Aust/SA/Pukatja/03-2016</strain>
        <strain evidence="31">Aust/SA/Qualco/01-2015</strain>
        <strain evidence="38">Aust/SA/Quorn/03-2016</strain>
        <strain evidence="39">Aust/SA/Sandy Creek/04-2016</strain>
        <strain evidence="44">Aust/SA/Stewarts Range Rd/09-2015</strain>
        <strain evidence="14">Aust/SA/Turretfield</strain>
        <strain evidence="45">Aust/SA/Waterfall Gully/09-2015</strain>
        <strain evidence="35">Aust/SA/Wilpena/11-2014</strain>
        <strain evidence="19">Aust/Vic/Hattah/10-2012</strain>
        <strain evidence="23">Aust/Vic/Hoppers Crossing/03-2012</strain>
        <strain evidence="16">Aust/Vic/Wonga Park/03-2012</strain>
        <strain evidence="27">MYXV/AUS/1949</strain>
        <strain evidence="26">SLS/AUS/1956</strain>
    </source>
</reference>
<comment type="similarity">
    <text evidence="6">Belongs to the glutaredoxin family.</text>
</comment>
<evidence type="ECO:0000313" key="26">
    <source>
        <dbReference type="EMBL" id="QAV38079.1"/>
    </source>
</evidence>
<dbReference type="EMBL" id="MK388105">
    <property type="protein sequence ID" value="QAV36389.1"/>
    <property type="molecule type" value="Genomic_DNA"/>
</dbReference>
<evidence type="ECO:0000313" key="14">
    <source>
        <dbReference type="EMBL" id="QAV35037.1"/>
    </source>
</evidence>
<comment type="function">
    <text evidence="6">Glutaredoxin necessary for virion morphogenesis and virus replication.</text>
</comment>
<dbReference type="EMBL" id="MK388121">
    <property type="protein sequence ID" value="QAV39093.1"/>
    <property type="molecule type" value="Genomic_DNA"/>
</dbReference>
<dbReference type="GO" id="GO:0030430">
    <property type="term" value="C:host cell cytoplasm"/>
    <property type="evidence" value="ECO:0007669"/>
    <property type="project" value="UniProtKB-SubCell"/>
</dbReference>
<evidence type="ECO:0000313" key="20">
    <source>
        <dbReference type="EMBL" id="QAV36727.1"/>
    </source>
</evidence>
<dbReference type="EMBL" id="MK388120">
    <property type="protein sequence ID" value="QAV38924.1"/>
    <property type="molecule type" value="Genomic_DNA"/>
</dbReference>
<evidence type="ECO:0000313" key="38">
    <source>
        <dbReference type="EMBL" id="QAV40107.1"/>
    </source>
</evidence>
<evidence type="ECO:0000313" key="23">
    <source>
        <dbReference type="EMBL" id="QAV37403.1"/>
    </source>
</evidence>
<dbReference type="Proteomes" id="UP000096711">
    <property type="component" value="Segment"/>
</dbReference>
<dbReference type="EMBL" id="MK388109">
    <property type="protein sequence ID" value="QAV37065.1"/>
    <property type="molecule type" value="Genomic_DNA"/>
</dbReference>
<dbReference type="Proteomes" id="UP000293733">
    <property type="component" value="Segment"/>
</dbReference>
<dbReference type="EMBL" id="MK388124">
    <property type="protein sequence ID" value="QAV39600.1"/>
    <property type="molecule type" value="Genomic_DNA"/>
</dbReference>
<evidence type="ECO:0000313" key="12">
    <source>
        <dbReference type="EMBL" id="QAV34699.1"/>
    </source>
</evidence>
<evidence type="ECO:0000256" key="4">
    <source>
        <dbReference type="ARBA" id="ARBA00023157"/>
    </source>
</evidence>
<keyword evidence="2 6" id="KW-0813">Transport</keyword>
<dbReference type="EMBL" id="MK388114">
    <property type="protein sequence ID" value="QAV37910.1"/>
    <property type="molecule type" value="Genomic_DNA"/>
</dbReference>
<dbReference type="Proteomes" id="UP000293478">
    <property type="component" value="Segment"/>
</dbReference>
<reference evidence="52 58" key="5">
    <citation type="submission" date="2019-04" db="EMBL/GenBank/DDBJ databases">
        <title>Identification of a recombinant Myxoma virus infecting Iberian hare.</title>
        <authorList>
            <person name="Agueda-Pinto A."/>
            <person name="Lemos de Matos A."/>
            <person name="Abrantes M."/>
            <person name="Kraberger S."/>
            <person name="Gortazar C."/>
            <person name="McFadden G."/>
            <person name="Varsani A."/>
            <person name="Esteves P.J."/>
        </authorList>
    </citation>
    <scope>NUCLEOTIDE SEQUENCE [LARGE SCALE GENOMIC DNA]</scope>
    <source>
        <strain evidence="52">Toledo</strain>
    </source>
</reference>
<dbReference type="Proteomes" id="UP000294706">
    <property type="component" value="Segment"/>
</dbReference>
<protein>
    <recommendedName>
        <fullName evidence="6">Glutaredoxin-2</fullName>
    </recommendedName>
</protein>
<dbReference type="EMBL" id="MK388139">
    <property type="protein sequence ID" value="QAV42135.1"/>
    <property type="molecule type" value="Genomic_DNA"/>
</dbReference>
<evidence type="ECO:0000313" key="35">
    <source>
        <dbReference type="EMBL" id="QAV39600.1"/>
    </source>
</evidence>
<dbReference type="EMBL" id="MK388117">
    <property type="protein sequence ID" value="QAV38417.1"/>
    <property type="molecule type" value="Genomic_DNA"/>
</dbReference>
<evidence type="ECO:0000313" key="53">
    <source>
        <dbReference type="Proteomes" id="UP000096711"/>
    </source>
</evidence>
<dbReference type="EMBL" id="MK388096">
    <property type="protein sequence ID" value="QAV34868.1"/>
    <property type="molecule type" value="Genomic_DNA"/>
</dbReference>
<reference evidence="7 55" key="1">
    <citation type="journal article" date="2009" name="J. Virol.">
        <title>Genome comparison of a nonpathogenic myxoma virus field strain with its ancestor, the virulent Lausanne strain.</title>
        <authorList>
            <person name="Morales M."/>
            <person name="Ramirez M.A."/>
            <person name="Cano M.J."/>
            <person name="Parraga M."/>
            <person name="Castilla J."/>
            <person name="Perez-Ordoyo L.I."/>
            <person name="Torres J.M."/>
            <person name="Barcena J."/>
        </authorList>
    </citation>
    <scope>NUCLEOTIDE SEQUENCE [LARGE SCALE GENOMIC DNA]</scope>
    <source>
        <strain evidence="7">6918</strain>
    </source>
</reference>
<dbReference type="Proteomes" id="UP000294116">
    <property type="component" value="Genome"/>
</dbReference>
<dbReference type="Proteomes" id="UP000293058">
    <property type="component" value="Genome"/>
</dbReference>
<evidence type="ECO:0000313" key="24">
    <source>
        <dbReference type="EMBL" id="QAV37572.1"/>
    </source>
</evidence>
<evidence type="ECO:0000313" key="22">
    <source>
        <dbReference type="EMBL" id="QAV37234.1"/>
    </source>
</evidence>
<dbReference type="EMBL" id="MK388126">
    <property type="protein sequence ID" value="QAV39938.1"/>
    <property type="molecule type" value="Genomic_DNA"/>
</dbReference>
<evidence type="ECO:0000313" key="11">
    <source>
        <dbReference type="EMBL" id="QAV34530.1"/>
    </source>
</evidence>
<dbReference type="EMBL" id="MK388128">
    <property type="protein sequence ID" value="QAV40276.1"/>
    <property type="molecule type" value="Genomic_DNA"/>
</dbReference>
<evidence type="ECO:0000313" key="40">
    <source>
        <dbReference type="EMBL" id="QAV41121.1"/>
    </source>
</evidence>
<dbReference type="Proteomes" id="UP000293298">
    <property type="component" value="Segment"/>
</dbReference>
<keyword evidence="5 6" id="KW-0676">Redox-active center</keyword>
<organism evidence="8 54">
    <name type="scientific">Myxoma virus</name>
    <dbReference type="NCBI Taxonomy" id="10273"/>
    <lineage>
        <taxon>Viruses</taxon>
        <taxon>Varidnaviria</taxon>
        <taxon>Bamfordvirae</taxon>
        <taxon>Nucleocytoviricota</taxon>
        <taxon>Pokkesviricetes</taxon>
        <taxon>Chitovirales</taxon>
        <taxon>Poxviridae</taxon>
        <taxon>Chordopoxvirinae</taxon>
        <taxon>Leporipoxvirus</taxon>
        <taxon>Leporipoxvirus myxoma</taxon>
    </lineage>
</organism>
<dbReference type="Pfam" id="PF05768">
    <property type="entry name" value="Glrx-like"/>
    <property type="match status" value="1"/>
</dbReference>
<evidence type="ECO:0000313" key="41">
    <source>
        <dbReference type="EMBL" id="QAV41290.1"/>
    </source>
</evidence>
<dbReference type="Proteomes" id="UP000293991">
    <property type="component" value="Segment"/>
</dbReference>
<dbReference type="EMBL" id="MK388097">
    <property type="protein sequence ID" value="QAV35037.1"/>
    <property type="molecule type" value="Genomic_DNA"/>
</dbReference>
<evidence type="ECO:0000256" key="1">
    <source>
        <dbReference type="ARBA" id="ARBA00011738"/>
    </source>
</evidence>
<evidence type="ECO:0000313" key="39">
    <source>
        <dbReference type="EMBL" id="QAV40276.1"/>
    </source>
</evidence>
<dbReference type="EMBL" id="MK388132">
    <property type="protein sequence ID" value="QAV40952.1"/>
    <property type="molecule type" value="Genomic_DNA"/>
</dbReference>
<dbReference type="Proteomes" id="UP000294249">
    <property type="component" value="Segment"/>
</dbReference>
<evidence type="ECO:0000313" key="46">
    <source>
        <dbReference type="EMBL" id="QAV42135.1"/>
    </source>
</evidence>
<keyword evidence="3 6" id="KW-0249">Electron transport</keyword>
<dbReference type="Proteomes" id="UP000291100">
    <property type="component" value="Genome"/>
</dbReference>
<proteinExistence type="inferred from homology"/>
<dbReference type="Proteomes" id="UP000294984">
    <property type="component" value="Genome"/>
</dbReference>
<dbReference type="EMBL" id="MK388093">
    <property type="protein sequence ID" value="QAV34361.1"/>
    <property type="molecule type" value="Genomic_DNA"/>
</dbReference>
<reference evidence="9 53" key="3">
    <citation type="journal article" date="2012" name="PLoS Pathog.">
        <title>Evolutionary history and attenuation of myxoma virus on two continents.</title>
        <authorList>
            <person name="Kerr P.J."/>
            <person name="Ghedin E."/>
            <person name="Depasse J.V."/>
            <person name="Fitch A."/>
            <person name="Cattadori I.M."/>
            <person name="Hudson P.J."/>
            <person name="Tscharke D.C."/>
            <person name="Read A.F."/>
            <person name="Holmes E.C."/>
        </authorList>
    </citation>
    <scope>NUCLEOTIDE SEQUENCE [LARGE SCALE GENOMIC DNA]</scope>
    <source>
        <strain evidence="9">England/Cornwall/4-54/1</strain>
    </source>
</reference>
<evidence type="ECO:0000313" key="30">
    <source>
        <dbReference type="EMBL" id="QAV38755.1"/>
    </source>
</evidence>
<evidence type="ECO:0000313" key="7">
    <source>
        <dbReference type="EMBL" id="ACB28671.1"/>
    </source>
</evidence>
<dbReference type="Proteomes" id="UP000299834">
    <property type="component" value="Segment"/>
</dbReference>
<dbReference type="EMBL" id="MK388111">
    <property type="protein sequence ID" value="QAV37403.1"/>
    <property type="molecule type" value="Genomic_DNA"/>
</dbReference>
<dbReference type="EMBL" id="MK388135">
    <property type="protein sequence ID" value="QAV41459.1"/>
    <property type="molecule type" value="Genomic_DNA"/>
</dbReference>
<dbReference type="GeneID" id="932130"/>
<dbReference type="Proteomes" id="UP000160630">
    <property type="component" value="Segment"/>
</dbReference>
<evidence type="ECO:0000313" key="49">
    <source>
        <dbReference type="EMBL" id="QAV42642.1"/>
    </source>
</evidence>
<dbReference type="EMBL" id="EU552530">
    <property type="protein sequence ID" value="ACB28671.1"/>
    <property type="molecule type" value="Genomic_DNA"/>
</dbReference>
<accession>E2CZU3</accession>
<keyword evidence="4" id="KW-1015">Disulfide bond</keyword>
<dbReference type="Proteomes" id="UP000292322">
    <property type="component" value="Segment"/>
</dbReference>
<dbReference type="Proteomes" id="UP000293894">
    <property type="component" value="Genome"/>
</dbReference>
<dbReference type="EMBL" id="JX565566">
    <property type="protein sequence ID" value="AFU77649.1"/>
    <property type="molecule type" value="Genomic_DNA"/>
</dbReference>
<dbReference type="EMBL" id="MK388130">
    <property type="protein sequence ID" value="QAV40614.1"/>
    <property type="molecule type" value="Genomic_DNA"/>
</dbReference>
<dbReference type="EMBL" id="MK388133">
    <property type="protein sequence ID" value="QAV41121.1"/>
    <property type="molecule type" value="Genomic_DNA"/>
</dbReference>
<dbReference type="Proteomes" id="UP000292598">
    <property type="component" value="Segment"/>
</dbReference>
<dbReference type="EMBL" id="MK388131">
    <property type="protein sequence ID" value="QAV40783.1"/>
    <property type="molecule type" value="Genomic_DNA"/>
</dbReference>
<evidence type="ECO:0000313" key="25">
    <source>
        <dbReference type="EMBL" id="QAV37910.1"/>
    </source>
</evidence>
<evidence type="ECO:0000313" key="50">
    <source>
        <dbReference type="EMBL" id="QAV42811.1"/>
    </source>
</evidence>
<evidence type="ECO:0000313" key="52">
    <source>
        <dbReference type="EMBL" id="QCO69459.1"/>
    </source>
</evidence>
<evidence type="ECO:0000256" key="2">
    <source>
        <dbReference type="ARBA" id="ARBA00022448"/>
    </source>
</evidence>
<dbReference type="EMBL" id="MK388112">
    <property type="protein sequence ID" value="QAV37572.1"/>
    <property type="molecule type" value="Genomic_DNA"/>
</dbReference>
<dbReference type="Proteomes" id="UP000292524">
    <property type="component" value="Genome"/>
</dbReference>
<dbReference type="EMBL" id="GQ409969">
    <property type="protein sequence ID" value="ADK63688.1"/>
    <property type="molecule type" value="Genomic_DNA"/>
</dbReference>
<dbReference type="EMBL" id="MK388125">
    <property type="protein sequence ID" value="QAV39769.1"/>
    <property type="molecule type" value="Genomic_DNA"/>
</dbReference>
<evidence type="ECO:0000313" key="43">
    <source>
        <dbReference type="EMBL" id="QAV41628.1"/>
    </source>
</evidence>
<dbReference type="EMBL" id="MK388099">
    <property type="protein sequence ID" value="QAV35375.1"/>
    <property type="molecule type" value="Genomic_DNA"/>
</dbReference>
<dbReference type="Proteomes" id="UP000293687">
    <property type="component" value="Segment"/>
</dbReference>
<evidence type="ECO:0000313" key="27">
    <source>
        <dbReference type="EMBL" id="QAV38248.1"/>
    </source>
</evidence>
<dbReference type="Proteomes" id="UP000291978">
    <property type="component" value="Segment"/>
</dbReference>
<dbReference type="Proteomes" id="UP000292368">
    <property type="component" value="Segment"/>
</dbReference>
<evidence type="ECO:0000313" key="10">
    <source>
        <dbReference type="EMBL" id="QAV34361.1"/>
    </source>
</evidence>
<gene>
    <name evidence="8 10" type="ORF">m048L</name>
</gene>
<evidence type="ECO:0000313" key="15">
    <source>
        <dbReference type="EMBL" id="QAV35206.1"/>
    </source>
</evidence>
<dbReference type="EMBL" id="MK388144">
    <property type="protein sequence ID" value="QAV42980.1"/>
    <property type="molecule type" value="Genomic_DNA"/>
</dbReference>
<dbReference type="EMBL" id="MK388127">
    <property type="protein sequence ID" value="QAV40107.1"/>
    <property type="molecule type" value="Genomic_DNA"/>
</dbReference>
<dbReference type="Proteomes" id="UP000291566">
    <property type="component" value="Segment"/>
</dbReference>
<dbReference type="EMBL" id="MK388108">
    <property type="protein sequence ID" value="QAV36896.1"/>
    <property type="molecule type" value="Genomic_DNA"/>
</dbReference>
<dbReference type="Gene3D" id="3.40.30.10">
    <property type="entry name" value="Glutaredoxin"/>
    <property type="match status" value="1"/>
</dbReference>
<evidence type="ECO:0000313" key="9">
    <source>
        <dbReference type="EMBL" id="AFU77649.1"/>
    </source>
</evidence>
<dbReference type="EMBL" id="MK388142">
    <property type="protein sequence ID" value="QAV42642.1"/>
    <property type="molecule type" value="Genomic_DNA"/>
</dbReference>
<dbReference type="Proteomes" id="UP000291536">
    <property type="component" value="Genome"/>
</dbReference>
<name>E2CZU3_9POXV</name>
<evidence type="ECO:0000313" key="57">
    <source>
        <dbReference type="Proteomes" id="UP000291087"/>
    </source>
</evidence>
<dbReference type="Proteomes" id="UP000292450">
    <property type="component" value="Segment"/>
</dbReference>
<dbReference type="EMBL" id="MK388137">
    <property type="protein sequence ID" value="QAV41797.1"/>
    <property type="molecule type" value="Genomic_DNA"/>
</dbReference>
<evidence type="ECO:0000313" key="45">
    <source>
        <dbReference type="EMBL" id="QAV41966.1"/>
    </source>
</evidence>
<dbReference type="Proteomes" id="UP000293753">
    <property type="component" value="Genome"/>
</dbReference>
<comment type="subcellular location">
    <subcellularLocation>
        <location evidence="6">Host cytoplasm</location>
    </subcellularLocation>
</comment>
<dbReference type="Proteomes" id="UP000292406">
    <property type="component" value="Segment"/>
</dbReference>
<dbReference type="EMBL" id="MK388101">
    <property type="protein sequence ID" value="QAV35713.1"/>
    <property type="molecule type" value="Genomic_DNA"/>
</dbReference>
<dbReference type="KEGG" id="vg:932130"/>
<dbReference type="Proteomes" id="UP000293529">
    <property type="component" value="Segment"/>
</dbReference>
<evidence type="ECO:0000313" key="55">
    <source>
        <dbReference type="Proteomes" id="UP000160630"/>
    </source>
</evidence>
<dbReference type="Proteomes" id="UP000291627">
    <property type="component" value="Segment"/>
</dbReference>
<dbReference type="EMBL" id="MK388110">
    <property type="protein sequence ID" value="QAV37234.1"/>
    <property type="molecule type" value="Genomic_DNA"/>
</dbReference>
<dbReference type="EMBL" id="MK388095">
    <property type="protein sequence ID" value="QAV34699.1"/>
    <property type="molecule type" value="Genomic_DNA"/>
</dbReference>
<evidence type="ECO:0000313" key="58">
    <source>
        <dbReference type="Proteomes" id="UP000299834"/>
    </source>
</evidence>
<evidence type="ECO:0000313" key="28">
    <source>
        <dbReference type="EMBL" id="QAV38417.1"/>
    </source>
</evidence>
<evidence type="ECO:0000313" key="56">
    <source>
        <dbReference type="Proteomes" id="UP000291083"/>
    </source>
</evidence>
<evidence type="ECO:0000313" key="13">
    <source>
        <dbReference type="EMBL" id="QAV34868.1"/>
    </source>
</evidence>
<dbReference type="Proteomes" id="UP000293088">
    <property type="component" value="Segment"/>
</dbReference>
<dbReference type="EMBL" id="MK388100">
    <property type="protein sequence ID" value="QAV35544.1"/>
    <property type="molecule type" value="Genomic_DNA"/>
</dbReference>
<dbReference type="Proteomes" id="UP000291454">
    <property type="component" value="Genome"/>
</dbReference>
<dbReference type="Proteomes" id="UP000291608">
    <property type="component" value="Segment"/>
</dbReference>
<dbReference type="Proteomes" id="UP000292684">
    <property type="component" value="Segment"/>
</dbReference>
<dbReference type="EMBL" id="MK388104">
    <property type="protein sequence ID" value="QAV36220.1"/>
    <property type="molecule type" value="Genomic_DNA"/>
</dbReference>
<dbReference type="EMBL" id="MK388106">
    <property type="protein sequence ID" value="QAV36558.1"/>
    <property type="molecule type" value="Genomic_DNA"/>
</dbReference>
<evidence type="ECO:0000313" key="19">
    <source>
        <dbReference type="EMBL" id="QAV36389.1"/>
    </source>
</evidence>
<dbReference type="InterPro" id="IPR008554">
    <property type="entry name" value="Glutaredoxin-like"/>
</dbReference>
<evidence type="ECO:0000313" key="44">
    <source>
        <dbReference type="EMBL" id="QAV41797.1"/>
    </source>
</evidence>
<evidence type="ECO:0000256" key="3">
    <source>
        <dbReference type="ARBA" id="ARBA00022982"/>
    </source>
</evidence>
<evidence type="ECO:0000313" key="31">
    <source>
        <dbReference type="EMBL" id="QAV38924.1"/>
    </source>
</evidence>
<dbReference type="Proteomes" id="UP000292892">
    <property type="component" value="Genome"/>
</dbReference>
<dbReference type="EMBL" id="MK388116">
    <property type="protein sequence ID" value="QAV38248.1"/>
    <property type="molecule type" value="Genomic_DNA"/>
</dbReference>
<evidence type="ECO:0000313" key="34">
    <source>
        <dbReference type="EMBL" id="QAV39431.1"/>
    </source>
</evidence>
<dbReference type="Proteomes" id="UP000293046">
    <property type="component" value="Segment"/>
</dbReference>
<dbReference type="Proteomes" id="UP000291628">
    <property type="component" value="Segment"/>
</dbReference>
<dbReference type="EMBL" id="MK388103">
    <property type="protein sequence ID" value="QAV36051.1"/>
    <property type="molecule type" value="Genomic_DNA"/>
</dbReference>
<evidence type="ECO:0000313" key="37">
    <source>
        <dbReference type="EMBL" id="QAV39938.1"/>
    </source>
</evidence>
<dbReference type="Proteomes" id="UP000291083">
    <property type="component" value="Segment"/>
</dbReference>
<dbReference type="EMBL" id="MK388118">
    <property type="protein sequence ID" value="QAV38586.1"/>
    <property type="molecule type" value="Genomic_DNA"/>
</dbReference>
<evidence type="ECO:0000313" key="42">
    <source>
        <dbReference type="EMBL" id="QAV41459.1"/>
    </source>
</evidence>
<dbReference type="Proteomes" id="UP000293012">
    <property type="component" value="Segment"/>
</dbReference>
<evidence type="ECO:0000313" key="16">
    <source>
        <dbReference type="EMBL" id="QAV35375.1"/>
    </source>
</evidence>
<dbReference type="EMBL" id="MK388136">
    <property type="protein sequence ID" value="QAV41628.1"/>
    <property type="molecule type" value="Genomic_DNA"/>
</dbReference>
<evidence type="ECO:0000313" key="17">
    <source>
        <dbReference type="EMBL" id="QAV35544.1"/>
    </source>
</evidence>
<dbReference type="OrthoDB" id="14183at10239"/>
<dbReference type="EMBL" id="MK836424">
    <property type="protein sequence ID" value="QCO69459.1"/>
    <property type="molecule type" value="Genomic_DNA"/>
</dbReference>